<feature type="transmembrane region" description="Helical" evidence="5">
    <location>
        <begin position="71"/>
        <end position="89"/>
    </location>
</feature>
<evidence type="ECO:0000256" key="2">
    <source>
        <dbReference type="ARBA" id="ARBA00022692"/>
    </source>
</evidence>
<dbReference type="Proteomes" id="UP000321926">
    <property type="component" value="Unassembled WGS sequence"/>
</dbReference>
<reference evidence="7 8" key="1">
    <citation type="submission" date="2019-08" db="EMBL/GenBank/DDBJ databases">
        <authorList>
            <person name="Shi S."/>
        </authorList>
    </citation>
    <scope>NUCLEOTIDE SEQUENCE [LARGE SCALE GENOMIC DNA]</scope>
    <source>
        <strain evidence="7 8">GY10130</strain>
    </source>
</reference>
<accession>A0A5C8JKX3</accession>
<name>A0A5C8JKX3_9BACT</name>
<evidence type="ECO:0000256" key="5">
    <source>
        <dbReference type="SAM" id="Phobius"/>
    </source>
</evidence>
<feature type="domain" description="GtrA/DPMS transmembrane" evidence="6">
    <location>
        <begin position="12"/>
        <end position="122"/>
    </location>
</feature>
<evidence type="ECO:0000256" key="1">
    <source>
        <dbReference type="ARBA" id="ARBA00004141"/>
    </source>
</evidence>
<feature type="transmembrane region" description="Helical" evidence="5">
    <location>
        <begin position="31"/>
        <end position="51"/>
    </location>
</feature>
<dbReference type="GO" id="GO:0016020">
    <property type="term" value="C:membrane"/>
    <property type="evidence" value="ECO:0007669"/>
    <property type="project" value="UniProtKB-SubCell"/>
</dbReference>
<evidence type="ECO:0000256" key="4">
    <source>
        <dbReference type="ARBA" id="ARBA00023136"/>
    </source>
</evidence>
<comment type="subcellular location">
    <subcellularLocation>
        <location evidence="1">Membrane</location>
        <topology evidence="1">Multi-pass membrane protein</topology>
    </subcellularLocation>
</comment>
<keyword evidence="3 5" id="KW-1133">Transmembrane helix</keyword>
<evidence type="ECO:0000313" key="7">
    <source>
        <dbReference type="EMBL" id="TXK37334.1"/>
    </source>
</evidence>
<proteinExistence type="predicted"/>
<gene>
    <name evidence="7" type="ORF">FVR03_15625</name>
</gene>
<organism evidence="7 8">
    <name type="scientific">Pontibacter qinzhouensis</name>
    <dbReference type="NCBI Taxonomy" id="2603253"/>
    <lineage>
        <taxon>Bacteria</taxon>
        <taxon>Pseudomonadati</taxon>
        <taxon>Bacteroidota</taxon>
        <taxon>Cytophagia</taxon>
        <taxon>Cytophagales</taxon>
        <taxon>Hymenobacteraceae</taxon>
        <taxon>Pontibacter</taxon>
    </lineage>
</organism>
<keyword evidence="8" id="KW-1185">Reference proteome</keyword>
<dbReference type="EMBL" id="VRTY01000062">
    <property type="protein sequence ID" value="TXK37334.1"/>
    <property type="molecule type" value="Genomic_DNA"/>
</dbReference>
<feature type="transmembrane region" description="Helical" evidence="5">
    <location>
        <begin position="95"/>
        <end position="114"/>
    </location>
</feature>
<dbReference type="RefSeq" id="WP_147922697.1">
    <property type="nucleotide sequence ID" value="NZ_VRTY01000062.1"/>
</dbReference>
<evidence type="ECO:0000313" key="8">
    <source>
        <dbReference type="Proteomes" id="UP000321926"/>
    </source>
</evidence>
<comment type="caution">
    <text evidence="7">The sequence shown here is derived from an EMBL/GenBank/DDBJ whole genome shotgun (WGS) entry which is preliminary data.</text>
</comment>
<feature type="transmembrane region" description="Helical" evidence="5">
    <location>
        <begin position="7"/>
        <end position="25"/>
    </location>
</feature>
<keyword evidence="2 5" id="KW-0812">Transmembrane</keyword>
<sequence>MFTFLKAQTASLIASAIDFLVTIVAVELAGWWYMAATAMGTVTGGLTHFLLGRKWVFAAGAGKVPTQLLKYFIVWNGSFLLNTAGVYVLTQFAGLTYIISKVATAVAVGFFYNYTIQKSYVFK</sequence>
<keyword evidence="4 5" id="KW-0472">Membrane</keyword>
<dbReference type="Pfam" id="PF04138">
    <property type="entry name" value="GtrA_DPMS_TM"/>
    <property type="match status" value="1"/>
</dbReference>
<evidence type="ECO:0000256" key="3">
    <source>
        <dbReference type="ARBA" id="ARBA00022989"/>
    </source>
</evidence>
<protein>
    <submittedName>
        <fullName evidence="7">GtrA family protein</fullName>
    </submittedName>
</protein>
<dbReference type="OrthoDB" id="961506at2"/>
<dbReference type="GO" id="GO:0000271">
    <property type="term" value="P:polysaccharide biosynthetic process"/>
    <property type="evidence" value="ECO:0007669"/>
    <property type="project" value="InterPro"/>
</dbReference>
<evidence type="ECO:0000259" key="6">
    <source>
        <dbReference type="Pfam" id="PF04138"/>
    </source>
</evidence>
<dbReference type="AlphaFoldDB" id="A0A5C8JKX3"/>
<dbReference type="InterPro" id="IPR007267">
    <property type="entry name" value="GtrA_DPMS_TM"/>
</dbReference>